<dbReference type="EMBL" id="BGPR01035651">
    <property type="protein sequence ID" value="GBO10585.1"/>
    <property type="molecule type" value="Genomic_DNA"/>
</dbReference>
<gene>
    <name evidence="2" type="ORF">AVEN_218890_1</name>
</gene>
<keyword evidence="3" id="KW-1185">Reference proteome</keyword>
<feature type="compositionally biased region" description="Basic residues" evidence="1">
    <location>
        <begin position="11"/>
        <end position="20"/>
    </location>
</feature>
<feature type="compositionally biased region" description="Basic and acidic residues" evidence="1">
    <location>
        <begin position="1"/>
        <end position="10"/>
    </location>
</feature>
<dbReference type="Proteomes" id="UP000499080">
    <property type="component" value="Unassembled WGS sequence"/>
</dbReference>
<evidence type="ECO:0000313" key="2">
    <source>
        <dbReference type="EMBL" id="GBO10585.1"/>
    </source>
</evidence>
<proteinExistence type="predicted"/>
<reference evidence="2 3" key="1">
    <citation type="journal article" date="2019" name="Sci. Rep.">
        <title>Orb-weaving spider Araneus ventricosus genome elucidates the spidroin gene catalogue.</title>
        <authorList>
            <person name="Kono N."/>
            <person name="Nakamura H."/>
            <person name="Ohtoshi R."/>
            <person name="Moran D.A.P."/>
            <person name="Shinohara A."/>
            <person name="Yoshida Y."/>
            <person name="Fujiwara M."/>
            <person name="Mori M."/>
            <person name="Tomita M."/>
            <person name="Arakawa K."/>
        </authorList>
    </citation>
    <scope>NUCLEOTIDE SEQUENCE [LARGE SCALE GENOMIC DNA]</scope>
</reference>
<sequence length="161" mass="17781">MHTMGTEKHAITHHVPRKNRQTAGTHASICGASGITHQYASGEYRQHYAASLLPHHGIKHHASRIGITGIEGIASRITGCASHQGITVHRWLASGQTNNTASRKQMASQASRYRITISRNRILRQDQCYHGITSLASRITSQHHSIIAHHGGVFIGRHRQK</sequence>
<dbReference type="AlphaFoldDB" id="A0A4Y2UC46"/>
<comment type="caution">
    <text evidence="2">The sequence shown here is derived from an EMBL/GenBank/DDBJ whole genome shotgun (WGS) entry which is preliminary data.</text>
</comment>
<protein>
    <submittedName>
        <fullName evidence="2">Uncharacterized protein</fullName>
    </submittedName>
</protein>
<accession>A0A4Y2UC46</accession>
<feature type="region of interest" description="Disordered" evidence="1">
    <location>
        <begin position="1"/>
        <end position="25"/>
    </location>
</feature>
<name>A0A4Y2UC46_ARAVE</name>
<evidence type="ECO:0000256" key="1">
    <source>
        <dbReference type="SAM" id="MobiDB-lite"/>
    </source>
</evidence>
<organism evidence="2 3">
    <name type="scientific">Araneus ventricosus</name>
    <name type="common">Orbweaver spider</name>
    <name type="synonym">Epeira ventricosa</name>
    <dbReference type="NCBI Taxonomy" id="182803"/>
    <lineage>
        <taxon>Eukaryota</taxon>
        <taxon>Metazoa</taxon>
        <taxon>Ecdysozoa</taxon>
        <taxon>Arthropoda</taxon>
        <taxon>Chelicerata</taxon>
        <taxon>Arachnida</taxon>
        <taxon>Araneae</taxon>
        <taxon>Araneomorphae</taxon>
        <taxon>Entelegynae</taxon>
        <taxon>Araneoidea</taxon>
        <taxon>Araneidae</taxon>
        <taxon>Araneus</taxon>
    </lineage>
</organism>
<evidence type="ECO:0000313" key="3">
    <source>
        <dbReference type="Proteomes" id="UP000499080"/>
    </source>
</evidence>